<dbReference type="GO" id="GO:0000184">
    <property type="term" value="P:nuclear-transcribed mRNA catabolic process, nonsense-mediated decay"/>
    <property type="evidence" value="ECO:0007669"/>
    <property type="project" value="TreeGrafter"/>
</dbReference>
<accession>A0A8J2KNF6</accession>
<proteinExistence type="predicted"/>
<dbReference type="Proteomes" id="UP000708208">
    <property type="component" value="Unassembled WGS sequence"/>
</dbReference>
<comment type="caution">
    <text evidence="4">The sequence shown here is derived from an EMBL/GenBank/DDBJ whole genome shotgun (WGS) entry which is preliminary data.</text>
</comment>
<feature type="region of interest" description="Disordered" evidence="2">
    <location>
        <begin position="578"/>
        <end position="600"/>
    </location>
</feature>
<feature type="repeat" description="TPR" evidence="1">
    <location>
        <begin position="152"/>
        <end position="185"/>
    </location>
</feature>
<keyword evidence="5" id="KW-1185">Reference proteome</keyword>
<feature type="domain" description="DNA/RNA-binding" evidence="3">
    <location>
        <begin position="171"/>
        <end position="418"/>
    </location>
</feature>
<dbReference type="InterPro" id="IPR045153">
    <property type="entry name" value="Est1/Ebs1-like"/>
</dbReference>
<dbReference type="GO" id="GO:0042162">
    <property type="term" value="F:telomeric DNA binding"/>
    <property type="evidence" value="ECO:0007669"/>
    <property type="project" value="TreeGrafter"/>
</dbReference>
<dbReference type="InterPro" id="IPR019734">
    <property type="entry name" value="TPR_rpt"/>
</dbReference>
<evidence type="ECO:0000313" key="4">
    <source>
        <dbReference type="EMBL" id="CAG7816242.1"/>
    </source>
</evidence>
<evidence type="ECO:0000313" key="5">
    <source>
        <dbReference type="Proteomes" id="UP000708208"/>
    </source>
</evidence>
<organism evidence="4 5">
    <name type="scientific">Allacma fusca</name>
    <dbReference type="NCBI Taxonomy" id="39272"/>
    <lineage>
        <taxon>Eukaryota</taxon>
        <taxon>Metazoa</taxon>
        <taxon>Ecdysozoa</taxon>
        <taxon>Arthropoda</taxon>
        <taxon>Hexapoda</taxon>
        <taxon>Collembola</taxon>
        <taxon>Symphypleona</taxon>
        <taxon>Sminthuridae</taxon>
        <taxon>Allacma</taxon>
    </lineage>
</organism>
<dbReference type="GO" id="GO:0070034">
    <property type="term" value="F:telomerase RNA binding"/>
    <property type="evidence" value="ECO:0007669"/>
    <property type="project" value="TreeGrafter"/>
</dbReference>
<dbReference type="EMBL" id="CAJVCH010364504">
    <property type="protein sequence ID" value="CAG7816242.1"/>
    <property type="molecule type" value="Genomic_DNA"/>
</dbReference>
<dbReference type="InterPro" id="IPR018834">
    <property type="entry name" value="DNA/RNA-bd_Est1-type"/>
</dbReference>
<dbReference type="OrthoDB" id="69928at2759"/>
<sequence length="641" mass="71834">MVEPSVSIPNPHRPTLHKLNEKLEDLRVKLNEPANNLTSEAVLMLTGELQPLYKQLIIYDLEGAIQRQIETYMWNDCFKTPLTHFQRHDKALFHLMIEIGVGFYLGFIHDVGIHFDISFIKHTQRSLYCTAPSAQTVLQSCPSKSSVYYIIQNSLIRVGDLLRYRGSLMEALKMYDKSTALCPSNGHPFNQMGLAQIMLDNKTVDGLLTAIYYYARAVSVTNPYVAAQHNLDGLMAKIKSFTPKTKIEEFTHSFLLAIGNPQPSAVQSPSPSFVSMLSPLVTNNSMNTNQLFRIIVIALWAWRRESNKSLLAVDSGSENIVLELIASIINSLLIAANAYPDLTSFYALAHLKILMDWLRVNSSVLNNAAFRTKLHTGTLCKFFNQLLILESNLCGLKSKEIENVILPEEKRLLGFLPFCRTYNNLNSVLDENDPRAVWTRIYRTIKCADSLSESRLGFIERHSPSGYFSEIAFGIEAQSTMMQQLNHSIQPPNRRNVALQSIFNQLSTEPYSPTTATSPFGPEPNLPVSSNTSSVNVPFQGLPYPHNSSFTHGDEYLDDPVENDPPFGYVGKGATIPASGTDNSCSPKTTVSNPFLPLPRNDVSRPPDMDPTDFSHLFCSIWTPRQPDTNKMNTDGWTVSK</sequence>
<dbReference type="PANTHER" id="PTHR15696:SF5">
    <property type="entry name" value="NONSENSE-MEDIATED MRNA DECAY FACTOR SMG7"/>
    <property type="match status" value="1"/>
</dbReference>
<dbReference type="AlphaFoldDB" id="A0A8J2KNF6"/>
<dbReference type="PANTHER" id="PTHR15696">
    <property type="entry name" value="SMG-7 SUPPRESSOR WITH MORPHOLOGICAL EFFECT ON GENITALIA PROTEIN 7"/>
    <property type="match status" value="1"/>
</dbReference>
<gene>
    <name evidence="4" type="ORF">AFUS01_LOCUS26870</name>
</gene>
<evidence type="ECO:0000259" key="3">
    <source>
        <dbReference type="Pfam" id="PF10373"/>
    </source>
</evidence>
<reference evidence="4" key="1">
    <citation type="submission" date="2021-06" db="EMBL/GenBank/DDBJ databases">
        <authorList>
            <person name="Hodson N. C."/>
            <person name="Mongue J. A."/>
            <person name="Jaron S. K."/>
        </authorList>
    </citation>
    <scope>NUCLEOTIDE SEQUENCE</scope>
</reference>
<feature type="compositionally biased region" description="Polar residues" evidence="2">
    <location>
        <begin position="578"/>
        <end position="593"/>
    </location>
</feature>
<dbReference type="Pfam" id="PF10373">
    <property type="entry name" value="EST1_DNA_bind"/>
    <property type="match status" value="1"/>
</dbReference>
<name>A0A8J2KNF6_9HEXA</name>
<evidence type="ECO:0000256" key="2">
    <source>
        <dbReference type="SAM" id="MobiDB-lite"/>
    </source>
</evidence>
<evidence type="ECO:0000256" key="1">
    <source>
        <dbReference type="PROSITE-ProRule" id="PRU00339"/>
    </source>
</evidence>
<protein>
    <recommendedName>
        <fullName evidence="3">DNA/RNA-binding domain-containing protein</fullName>
    </recommendedName>
</protein>
<keyword evidence="1" id="KW-0802">TPR repeat</keyword>
<dbReference type="PROSITE" id="PS50005">
    <property type="entry name" value="TPR"/>
    <property type="match status" value="1"/>
</dbReference>
<dbReference type="GO" id="GO:0005697">
    <property type="term" value="C:telomerase holoenzyme complex"/>
    <property type="evidence" value="ECO:0007669"/>
    <property type="project" value="TreeGrafter"/>
</dbReference>